<dbReference type="InParanoid" id="A0A7J8CZ50"/>
<organism evidence="3 4">
    <name type="scientific">Molossus molossus</name>
    <name type="common">Pallas' mastiff bat</name>
    <name type="synonym">Vespertilio molossus</name>
    <dbReference type="NCBI Taxonomy" id="27622"/>
    <lineage>
        <taxon>Eukaryota</taxon>
        <taxon>Metazoa</taxon>
        <taxon>Chordata</taxon>
        <taxon>Craniata</taxon>
        <taxon>Vertebrata</taxon>
        <taxon>Euteleostomi</taxon>
        <taxon>Mammalia</taxon>
        <taxon>Eutheria</taxon>
        <taxon>Laurasiatheria</taxon>
        <taxon>Chiroptera</taxon>
        <taxon>Yangochiroptera</taxon>
        <taxon>Molossidae</taxon>
        <taxon>Molossus</taxon>
    </lineage>
</organism>
<gene>
    <name evidence="3" type="ORF">HJG59_009464</name>
</gene>
<evidence type="ECO:0000313" key="4">
    <source>
        <dbReference type="Proteomes" id="UP000550707"/>
    </source>
</evidence>
<dbReference type="Proteomes" id="UP000550707">
    <property type="component" value="Unassembled WGS sequence"/>
</dbReference>
<dbReference type="InterPro" id="IPR013083">
    <property type="entry name" value="Znf_RING/FYVE/PHD"/>
</dbReference>
<sequence length="193" mass="21362">MQSVLSKLQVACDNAVFGCAAVVWLDNLMSHLSDCEYNPKRPVTCEQDYGLEMPQDELPHHSCLTHLRSVAQQQQTRIAQLERTSAEQEHQLAEQTHHPAAEGVHGCSLQCQPRSSKPGGDNWRRRDPSMGELPAASQSDPLGSDLHPRCCTPGCNHMLPGGEWLSCLCCQRADRKCPRAKLAPGPGHTRHDR</sequence>
<accession>A0A7J8CZ50</accession>
<feature type="region of interest" description="Disordered" evidence="2">
    <location>
        <begin position="105"/>
        <end position="143"/>
    </location>
</feature>
<keyword evidence="1" id="KW-0175">Coiled coil</keyword>
<proteinExistence type="predicted"/>
<protein>
    <recommendedName>
        <fullName evidence="5">Ring finger protein 41</fullName>
    </recommendedName>
</protein>
<dbReference type="EMBL" id="JACASF010000019">
    <property type="protein sequence ID" value="KAF6416168.1"/>
    <property type="molecule type" value="Genomic_DNA"/>
</dbReference>
<dbReference type="Gene3D" id="3.30.40.10">
    <property type="entry name" value="Zinc/RING finger domain, C3HC4 (zinc finger)"/>
    <property type="match status" value="1"/>
</dbReference>
<keyword evidence="4" id="KW-1185">Reference proteome</keyword>
<comment type="caution">
    <text evidence="3">The sequence shown here is derived from an EMBL/GenBank/DDBJ whole genome shotgun (WGS) entry which is preliminary data.</text>
</comment>
<evidence type="ECO:0000313" key="3">
    <source>
        <dbReference type="EMBL" id="KAF6416168.1"/>
    </source>
</evidence>
<evidence type="ECO:0000256" key="2">
    <source>
        <dbReference type="SAM" id="MobiDB-lite"/>
    </source>
</evidence>
<reference evidence="3 4" key="1">
    <citation type="journal article" date="2020" name="Nature">
        <title>Six reference-quality genomes reveal evolution of bat adaptations.</title>
        <authorList>
            <person name="Jebb D."/>
            <person name="Huang Z."/>
            <person name="Pippel M."/>
            <person name="Hughes G.M."/>
            <person name="Lavrichenko K."/>
            <person name="Devanna P."/>
            <person name="Winkler S."/>
            <person name="Jermiin L.S."/>
            <person name="Skirmuntt E.C."/>
            <person name="Katzourakis A."/>
            <person name="Burkitt-Gray L."/>
            <person name="Ray D.A."/>
            <person name="Sullivan K.A.M."/>
            <person name="Roscito J.G."/>
            <person name="Kirilenko B.M."/>
            <person name="Davalos L.M."/>
            <person name="Corthals A.P."/>
            <person name="Power M.L."/>
            <person name="Jones G."/>
            <person name="Ransome R.D."/>
            <person name="Dechmann D.K.N."/>
            <person name="Locatelli A.G."/>
            <person name="Puechmaille S.J."/>
            <person name="Fedrigo O."/>
            <person name="Jarvis E.D."/>
            <person name="Hiller M."/>
            <person name="Vernes S.C."/>
            <person name="Myers E.W."/>
            <person name="Teeling E.C."/>
        </authorList>
    </citation>
    <scope>NUCLEOTIDE SEQUENCE [LARGE SCALE GENOMIC DNA]</scope>
    <source>
        <strain evidence="3">MMolMol1</strain>
        <tissue evidence="3">Muscle</tissue>
    </source>
</reference>
<evidence type="ECO:0000256" key="1">
    <source>
        <dbReference type="SAM" id="Coils"/>
    </source>
</evidence>
<dbReference type="SUPFAM" id="SSF49599">
    <property type="entry name" value="TRAF domain-like"/>
    <property type="match status" value="1"/>
</dbReference>
<dbReference type="AlphaFoldDB" id="A0A7J8CZ50"/>
<evidence type="ECO:0008006" key="5">
    <source>
        <dbReference type="Google" id="ProtNLM"/>
    </source>
</evidence>
<feature type="coiled-coil region" evidence="1">
    <location>
        <begin position="64"/>
        <end position="98"/>
    </location>
</feature>
<name>A0A7J8CZ50_MOLMO</name>